<protein>
    <submittedName>
        <fullName evidence="2">Hypotheticial protein</fullName>
    </submittedName>
</protein>
<organism evidence="2">
    <name type="scientific">Rodentolepis nana</name>
    <name type="common">Dwarf tapeworm</name>
    <name type="synonym">Hymenolepis nana</name>
    <dbReference type="NCBI Taxonomy" id="102285"/>
    <lineage>
        <taxon>Eukaryota</taxon>
        <taxon>Metazoa</taxon>
        <taxon>Spiralia</taxon>
        <taxon>Lophotrochozoa</taxon>
        <taxon>Platyhelminthes</taxon>
        <taxon>Cestoda</taxon>
        <taxon>Eucestoda</taxon>
        <taxon>Cyclophyllidea</taxon>
        <taxon>Hymenolepididae</taxon>
        <taxon>Rodentolepis</taxon>
    </lineage>
</organism>
<proteinExistence type="predicted"/>
<sequence length="52" mass="6228">MILTHIIILITTLTINCTLYNKHLRSHYTRDSNNKRQKYSLMIDRAQCDYSI</sequence>
<feature type="chain" id="PRO_5006449105" evidence="1">
    <location>
        <begin position="18"/>
        <end position="52"/>
    </location>
</feature>
<keyword evidence="1" id="KW-0732">Signal</keyword>
<accession>A0A0R3TTN5</accession>
<name>A0A0R3TTN5_RODNA</name>
<evidence type="ECO:0000313" key="2">
    <source>
        <dbReference type="WBParaSite" id="HNAJ_0001108801-mRNA-1"/>
    </source>
</evidence>
<dbReference type="AlphaFoldDB" id="A0A0R3TTN5"/>
<dbReference type="WBParaSite" id="HNAJ_0001108801-mRNA-1">
    <property type="protein sequence ID" value="HNAJ_0001108801-mRNA-1"/>
    <property type="gene ID" value="HNAJ_0001108801"/>
</dbReference>
<evidence type="ECO:0000256" key="1">
    <source>
        <dbReference type="SAM" id="SignalP"/>
    </source>
</evidence>
<feature type="signal peptide" evidence="1">
    <location>
        <begin position="1"/>
        <end position="17"/>
    </location>
</feature>
<reference evidence="2" key="1">
    <citation type="submission" date="2017-02" db="UniProtKB">
        <authorList>
            <consortium name="WormBaseParasite"/>
        </authorList>
    </citation>
    <scope>IDENTIFICATION</scope>
</reference>